<protein>
    <submittedName>
        <fullName evidence="2">Predicted protein</fullName>
    </submittedName>
</protein>
<evidence type="ECO:0000256" key="1">
    <source>
        <dbReference type="SAM" id="Phobius"/>
    </source>
</evidence>
<accession>A9U1W1</accession>
<keyword evidence="5" id="KW-1185">Reference proteome</keyword>
<sequence>MILSCWKLKMDVSRTFSVLILLLLGILSTGDDFALAYQTGDPVPVARRGQFHGQTTSWMDQLGRHCPHFGVDTEVVMPLPKPVGFTESENYKISFQFGREKYLTPWLLMIGRKQVPMLEVTLRHSGGDLEGVTTKVVPMPEKYLTEHASIRQKFEDPADWPKHILVQYTWVEKSEIDVVGGLFVLFLSGNILFVITALYILQTSKDKLARFLKENVVETSMTGGDVPKAD</sequence>
<dbReference type="Gramene" id="Pp3c2_32200V3.1">
    <property type="protein sequence ID" value="Pp3c2_32200V3.1"/>
    <property type="gene ID" value="Pp3c2_32200"/>
</dbReference>
<dbReference type="Proteomes" id="UP000006727">
    <property type="component" value="Chromosome 2"/>
</dbReference>
<dbReference type="PANTHER" id="PTHR36768">
    <property type="entry name" value="ATP-DEPENDENT HELICASE/DEOXYRIBONUCLEASE SUBUNIT B"/>
    <property type="match status" value="1"/>
</dbReference>
<dbReference type="EnsemblPlants" id="Pp3c2_32200V3.2">
    <property type="protein sequence ID" value="Pp3c2_32200V3.2"/>
    <property type="gene ID" value="Pp3c2_32200"/>
</dbReference>
<dbReference type="Gramene" id="Pp3c2_32200V3.2">
    <property type="protein sequence ID" value="Pp3c2_32200V3.2"/>
    <property type="gene ID" value="Pp3c2_32200"/>
</dbReference>
<proteinExistence type="predicted"/>
<keyword evidence="1" id="KW-1133">Transmembrane helix</keyword>
<dbReference type="OrthoDB" id="19329at2759"/>
<gene>
    <name evidence="4" type="primary">LOC112293849</name>
    <name evidence="3" type="ORF">PHYPA_003529</name>
    <name evidence="2" type="ORF">PHYPADRAFT_227543</name>
</gene>
<dbReference type="PaxDb" id="3218-PP1S426_34V6.1"/>
<keyword evidence="1" id="KW-0472">Membrane</keyword>
<evidence type="ECO:0000313" key="3">
    <source>
        <dbReference type="EMBL" id="PNR60736.1"/>
    </source>
</evidence>
<dbReference type="eggNOG" id="ENOG502QUIF">
    <property type="taxonomic scope" value="Eukaryota"/>
</dbReference>
<reference evidence="2 5" key="1">
    <citation type="journal article" date="2008" name="Science">
        <title>The Physcomitrella genome reveals evolutionary insights into the conquest of land by plants.</title>
        <authorList>
            <person name="Rensing S."/>
            <person name="Lang D."/>
            <person name="Zimmer A."/>
            <person name="Terry A."/>
            <person name="Salamov A."/>
            <person name="Shapiro H."/>
            <person name="Nishiyama T."/>
            <person name="Perroud P.-F."/>
            <person name="Lindquist E."/>
            <person name="Kamisugi Y."/>
            <person name="Tanahashi T."/>
            <person name="Sakakibara K."/>
            <person name="Fujita T."/>
            <person name="Oishi K."/>
            <person name="Shin-I T."/>
            <person name="Kuroki Y."/>
            <person name="Toyoda A."/>
            <person name="Suzuki Y."/>
            <person name="Hashimoto A."/>
            <person name="Yamaguchi K."/>
            <person name="Sugano A."/>
            <person name="Kohara Y."/>
            <person name="Fujiyama A."/>
            <person name="Anterola A."/>
            <person name="Aoki S."/>
            <person name="Ashton N."/>
            <person name="Barbazuk W.B."/>
            <person name="Barker E."/>
            <person name="Bennetzen J."/>
            <person name="Bezanilla M."/>
            <person name="Blankenship R."/>
            <person name="Cho S.H."/>
            <person name="Dutcher S."/>
            <person name="Estelle M."/>
            <person name="Fawcett J.A."/>
            <person name="Gundlach H."/>
            <person name="Hanada K."/>
            <person name="Heyl A."/>
            <person name="Hicks K.A."/>
            <person name="Hugh J."/>
            <person name="Lohr M."/>
            <person name="Mayer K."/>
            <person name="Melkozernov A."/>
            <person name="Murata T."/>
            <person name="Nelson D."/>
            <person name="Pils B."/>
            <person name="Prigge M."/>
            <person name="Reiss B."/>
            <person name="Renner T."/>
            <person name="Rombauts S."/>
            <person name="Rushton P."/>
            <person name="Sanderfoot A."/>
            <person name="Schween G."/>
            <person name="Shiu S.-H."/>
            <person name="Stueber K."/>
            <person name="Theodoulou F.L."/>
            <person name="Tu H."/>
            <person name="Van de Peer Y."/>
            <person name="Verrier P.J."/>
            <person name="Waters E."/>
            <person name="Wood A."/>
            <person name="Yang L."/>
            <person name="Cove D."/>
            <person name="Cuming A."/>
            <person name="Hasebe M."/>
            <person name="Lucas S."/>
            <person name="Mishler D.B."/>
            <person name="Reski R."/>
            <person name="Grigoriev I."/>
            <person name="Quatrano R.S."/>
            <person name="Boore J.L."/>
        </authorList>
    </citation>
    <scope>NUCLEOTIDE SEQUENCE [LARGE SCALE GENOMIC DNA]</scope>
    <source>
        <strain evidence="4 5">cv. Gransden 2004</strain>
    </source>
</reference>
<reference evidence="4" key="3">
    <citation type="submission" date="2020-12" db="UniProtKB">
        <authorList>
            <consortium name="EnsemblPlants"/>
        </authorList>
    </citation>
    <scope>IDENTIFICATION</scope>
</reference>
<reference evidence="3 5" key="2">
    <citation type="journal article" date="2018" name="Plant J.">
        <title>The Physcomitrella patens chromosome-scale assembly reveals moss genome structure and evolution.</title>
        <authorList>
            <person name="Lang D."/>
            <person name="Ullrich K.K."/>
            <person name="Murat F."/>
            <person name="Fuchs J."/>
            <person name="Jenkins J."/>
            <person name="Haas F.B."/>
            <person name="Piednoel M."/>
            <person name="Gundlach H."/>
            <person name="Van Bel M."/>
            <person name="Meyberg R."/>
            <person name="Vives C."/>
            <person name="Morata J."/>
            <person name="Symeonidi A."/>
            <person name="Hiss M."/>
            <person name="Muchero W."/>
            <person name="Kamisugi Y."/>
            <person name="Saleh O."/>
            <person name="Blanc G."/>
            <person name="Decker E.L."/>
            <person name="van Gessel N."/>
            <person name="Grimwood J."/>
            <person name="Hayes R.D."/>
            <person name="Graham S.W."/>
            <person name="Gunter L.E."/>
            <person name="McDaniel S.F."/>
            <person name="Hoernstein S.N.W."/>
            <person name="Larsson A."/>
            <person name="Li F.W."/>
            <person name="Perroud P.F."/>
            <person name="Phillips J."/>
            <person name="Ranjan P."/>
            <person name="Rokshar D.S."/>
            <person name="Rothfels C.J."/>
            <person name="Schneider L."/>
            <person name="Shu S."/>
            <person name="Stevenson D.W."/>
            <person name="Thummler F."/>
            <person name="Tillich M."/>
            <person name="Villarreal Aguilar J.C."/>
            <person name="Widiez T."/>
            <person name="Wong G.K."/>
            <person name="Wymore A."/>
            <person name="Zhang Y."/>
            <person name="Zimmer A.D."/>
            <person name="Quatrano R.S."/>
            <person name="Mayer K.F.X."/>
            <person name="Goodstein D."/>
            <person name="Casacuberta J.M."/>
            <person name="Vandepoele K."/>
            <person name="Reski R."/>
            <person name="Cuming A.C."/>
            <person name="Tuskan G.A."/>
            <person name="Maumus F."/>
            <person name="Salse J."/>
            <person name="Schmutz J."/>
            <person name="Rensing S.A."/>
        </authorList>
    </citation>
    <scope>NUCLEOTIDE SEQUENCE [LARGE SCALE GENOMIC DNA]</scope>
    <source>
        <strain evidence="4 5">cv. Gransden 2004</strain>
    </source>
</reference>
<keyword evidence="1" id="KW-0812">Transmembrane</keyword>
<dbReference type="GeneID" id="112293849"/>
<dbReference type="EMBL" id="ABEU02000002">
    <property type="protein sequence ID" value="PNR60736.1"/>
    <property type="molecule type" value="Genomic_DNA"/>
</dbReference>
<evidence type="ECO:0000313" key="5">
    <source>
        <dbReference type="Proteomes" id="UP000006727"/>
    </source>
</evidence>
<dbReference type="STRING" id="3218.A9U1W1"/>
<evidence type="ECO:0000313" key="2">
    <source>
        <dbReference type="EMBL" id="EDQ50341.1"/>
    </source>
</evidence>
<dbReference type="PANTHER" id="PTHR36768:SF1">
    <property type="entry name" value="ATP-DEPENDENT HELICASE_DEOXYRIBONUCLEASE SUBUNIT B"/>
    <property type="match status" value="1"/>
</dbReference>
<evidence type="ECO:0000313" key="4">
    <source>
        <dbReference type="EnsemblPlants" id="Pp3c2_32200V3.1"/>
    </source>
</evidence>
<feature type="transmembrane region" description="Helical" evidence="1">
    <location>
        <begin position="178"/>
        <end position="201"/>
    </location>
</feature>
<dbReference type="AlphaFoldDB" id="A9U1W1"/>
<dbReference type="RefSeq" id="XP_024399538.1">
    <property type="nucleotide sequence ID" value="XM_024543770.2"/>
</dbReference>
<dbReference type="EnsemblPlants" id="Pp3c2_32200V3.1">
    <property type="protein sequence ID" value="Pp3c2_32200V3.1"/>
    <property type="gene ID" value="Pp3c2_32200"/>
</dbReference>
<dbReference type="EMBL" id="DS545310">
    <property type="protein sequence ID" value="EDQ50341.1"/>
    <property type="molecule type" value="Genomic_DNA"/>
</dbReference>
<dbReference type="HOGENOM" id="CLU_106469_0_0_1"/>
<organism>
    <name type="scientific">Physcomitrium patens</name>
    <name type="common">Spreading-leaved earth moss</name>
    <name type="synonym">Physcomitrella patens</name>
    <dbReference type="NCBI Taxonomy" id="3218"/>
    <lineage>
        <taxon>Eukaryota</taxon>
        <taxon>Viridiplantae</taxon>
        <taxon>Streptophyta</taxon>
        <taxon>Embryophyta</taxon>
        <taxon>Bryophyta</taxon>
        <taxon>Bryophytina</taxon>
        <taxon>Bryopsida</taxon>
        <taxon>Funariidae</taxon>
        <taxon>Funariales</taxon>
        <taxon>Funariaceae</taxon>
        <taxon>Physcomitrium</taxon>
    </lineage>
</organism>
<dbReference type="OMA" id="YVDSHED"/>
<name>A9U1W1_PHYPA</name>